<organism evidence="3">
    <name type="scientific">Phallusia mammillata</name>
    <dbReference type="NCBI Taxonomy" id="59560"/>
    <lineage>
        <taxon>Eukaryota</taxon>
        <taxon>Metazoa</taxon>
        <taxon>Chordata</taxon>
        <taxon>Tunicata</taxon>
        <taxon>Ascidiacea</taxon>
        <taxon>Phlebobranchia</taxon>
        <taxon>Ascidiidae</taxon>
        <taxon>Phallusia</taxon>
    </lineage>
</organism>
<feature type="domain" description="DUF1731" evidence="2">
    <location>
        <begin position="250"/>
        <end position="296"/>
    </location>
</feature>
<dbReference type="InterPro" id="IPR010099">
    <property type="entry name" value="SDR39U1"/>
</dbReference>
<feature type="domain" description="NAD-dependent epimerase/dehydratase" evidence="1">
    <location>
        <begin position="5"/>
        <end position="216"/>
    </location>
</feature>
<accession>A0A6F9DSE4</accession>
<evidence type="ECO:0000259" key="2">
    <source>
        <dbReference type="Pfam" id="PF08338"/>
    </source>
</evidence>
<dbReference type="Pfam" id="PF01370">
    <property type="entry name" value="Epimerase"/>
    <property type="match status" value="1"/>
</dbReference>
<name>A0A6F9DSE4_9ASCI</name>
<dbReference type="InterPro" id="IPR001509">
    <property type="entry name" value="Epimerase_deHydtase"/>
</dbReference>
<reference evidence="3" key="1">
    <citation type="submission" date="2020-04" db="EMBL/GenBank/DDBJ databases">
        <authorList>
            <person name="Neveu A P."/>
        </authorList>
    </citation>
    <scope>NUCLEOTIDE SEQUENCE</scope>
    <source>
        <tissue evidence="3">Whole embryo</tissue>
    </source>
</reference>
<dbReference type="Pfam" id="PF08338">
    <property type="entry name" value="DUF1731"/>
    <property type="match status" value="1"/>
</dbReference>
<proteinExistence type="evidence at transcript level"/>
<dbReference type="EMBL" id="LR790061">
    <property type="protein sequence ID" value="CAB3265923.1"/>
    <property type="molecule type" value="mRNA"/>
</dbReference>
<dbReference type="InterPro" id="IPR036291">
    <property type="entry name" value="NAD(P)-bd_dom_sf"/>
</dbReference>
<dbReference type="InterPro" id="IPR013549">
    <property type="entry name" value="DUF1731"/>
</dbReference>
<dbReference type="AlphaFoldDB" id="A0A6F9DSE4"/>
<dbReference type="CDD" id="cd05242">
    <property type="entry name" value="SDR_a8"/>
    <property type="match status" value="1"/>
</dbReference>
<dbReference type="SUPFAM" id="SSF51735">
    <property type="entry name" value="NAD(P)-binding Rossmann-fold domains"/>
    <property type="match status" value="1"/>
</dbReference>
<evidence type="ECO:0000259" key="1">
    <source>
        <dbReference type="Pfam" id="PF01370"/>
    </source>
</evidence>
<evidence type="ECO:0000313" key="3">
    <source>
        <dbReference type="EMBL" id="CAB3265923.1"/>
    </source>
</evidence>
<sequence>MAQRVLVGGGTGFVGRYVCRTLENAGYKSLIISRNPKTENHLTWDEIESTGLPENLKAVINLAGEPVLNPFKRWDEAFQKTIHDSRIGTTNLLKKAIMNSKNPPNVFVTMSAVGFYPPDQVKLYDEYSSPTTSDYWSKFTTNWEAAGKFPSDFNEVRHVIVRCGVVLERDGGALQQMLPSFWTGFGGRYGCGTQWFPWIHADDIAGIFLHAVENSDVEGVLNGVAPEANTNSQFANTLGTAMWRPSLIPLPAFVLRAMFGSPRSSMLLEGQNVYPKRTLESGYQFKYPTLESALTKIIRSK</sequence>
<dbReference type="PANTHER" id="PTHR11092">
    <property type="entry name" value="SUGAR NUCLEOTIDE EPIMERASE RELATED"/>
    <property type="match status" value="1"/>
</dbReference>
<dbReference type="PANTHER" id="PTHR11092:SF0">
    <property type="entry name" value="EPIMERASE FAMILY PROTEIN SDR39U1"/>
    <property type="match status" value="1"/>
</dbReference>
<dbReference type="Gene3D" id="3.40.50.720">
    <property type="entry name" value="NAD(P)-binding Rossmann-like Domain"/>
    <property type="match status" value="1"/>
</dbReference>
<gene>
    <name evidence="3" type="primary">Sdr39u1</name>
</gene>
<protein>
    <submittedName>
        <fullName evidence="3">Epimerase family protein SDR39U1</fullName>
    </submittedName>
</protein>
<dbReference type="NCBIfam" id="TIGR01777">
    <property type="entry name" value="yfcH"/>
    <property type="match status" value="1"/>
</dbReference>